<name>A0A087G963_ARAAL</name>
<evidence type="ECO:0000256" key="1">
    <source>
        <dbReference type="SAM" id="MobiDB-lite"/>
    </source>
</evidence>
<protein>
    <submittedName>
        <fullName evidence="2">Uncharacterized protein</fullName>
    </submittedName>
</protein>
<evidence type="ECO:0000313" key="3">
    <source>
        <dbReference type="Proteomes" id="UP000029120"/>
    </source>
</evidence>
<reference evidence="3" key="1">
    <citation type="journal article" date="2015" name="Nat. Plants">
        <title>Genome expansion of Arabis alpina linked with retrotransposition and reduced symmetric DNA methylation.</title>
        <authorList>
            <person name="Willing E.M."/>
            <person name="Rawat V."/>
            <person name="Mandakova T."/>
            <person name="Maumus F."/>
            <person name="James G.V."/>
            <person name="Nordstroem K.J."/>
            <person name="Becker C."/>
            <person name="Warthmann N."/>
            <person name="Chica C."/>
            <person name="Szarzynska B."/>
            <person name="Zytnicki M."/>
            <person name="Albani M.C."/>
            <person name="Kiefer C."/>
            <person name="Bergonzi S."/>
            <person name="Castaings L."/>
            <person name="Mateos J.L."/>
            <person name="Berns M.C."/>
            <person name="Bujdoso N."/>
            <person name="Piofczyk T."/>
            <person name="de Lorenzo L."/>
            <person name="Barrero-Sicilia C."/>
            <person name="Mateos I."/>
            <person name="Piednoel M."/>
            <person name="Hagmann J."/>
            <person name="Chen-Min-Tao R."/>
            <person name="Iglesias-Fernandez R."/>
            <person name="Schuster S.C."/>
            <person name="Alonso-Blanco C."/>
            <person name="Roudier F."/>
            <person name="Carbonero P."/>
            <person name="Paz-Ares J."/>
            <person name="Davis S.J."/>
            <person name="Pecinka A."/>
            <person name="Quesneville H."/>
            <person name="Colot V."/>
            <person name="Lysak M.A."/>
            <person name="Weigel D."/>
            <person name="Coupland G."/>
            <person name="Schneeberger K."/>
        </authorList>
    </citation>
    <scope>NUCLEOTIDE SEQUENCE [LARGE SCALE GENOMIC DNA]</scope>
    <source>
        <strain evidence="3">cv. Pajares</strain>
    </source>
</reference>
<feature type="compositionally biased region" description="Acidic residues" evidence="1">
    <location>
        <begin position="46"/>
        <end position="69"/>
    </location>
</feature>
<gene>
    <name evidence="2" type="ordered locus">AALP_Aa8g245600</name>
</gene>
<sequence length="228" mass="26944">MIESRKDEYPPYNYMFFKRNRDLRYVSLPSNKMSLNKHENIIFDLSDDECVQEEDDEGDDEDDDGEEENEIKQERDDVQEEDEDDDFDEMMLDQQVNHPSNNTPFPNVRLAPYDFKSINAHERKYNQEFKRIRRLGLWCVKWVGKFNRRFKKIQGKDYVSDEATPTPPDETDSSMLAMVGHSFYDDNRHIVEVMEELAQVQPVIAHPPFQIVVKPSTPPNHCPIHTTL</sequence>
<proteinExistence type="predicted"/>
<keyword evidence="3" id="KW-1185">Reference proteome</keyword>
<dbReference type="EMBL" id="CM002876">
    <property type="protein sequence ID" value="KFK26415.1"/>
    <property type="molecule type" value="Genomic_DNA"/>
</dbReference>
<dbReference type="Proteomes" id="UP000029120">
    <property type="component" value="Chromosome 8"/>
</dbReference>
<organism evidence="2 3">
    <name type="scientific">Arabis alpina</name>
    <name type="common">Alpine rock-cress</name>
    <dbReference type="NCBI Taxonomy" id="50452"/>
    <lineage>
        <taxon>Eukaryota</taxon>
        <taxon>Viridiplantae</taxon>
        <taxon>Streptophyta</taxon>
        <taxon>Embryophyta</taxon>
        <taxon>Tracheophyta</taxon>
        <taxon>Spermatophyta</taxon>
        <taxon>Magnoliopsida</taxon>
        <taxon>eudicotyledons</taxon>
        <taxon>Gunneridae</taxon>
        <taxon>Pentapetalae</taxon>
        <taxon>rosids</taxon>
        <taxon>malvids</taxon>
        <taxon>Brassicales</taxon>
        <taxon>Brassicaceae</taxon>
        <taxon>Arabideae</taxon>
        <taxon>Arabis</taxon>
    </lineage>
</organism>
<feature type="region of interest" description="Disordered" evidence="1">
    <location>
        <begin position="46"/>
        <end position="85"/>
    </location>
</feature>
<dbReference type="Gramene" id="KFK26415">
    <property type="protein sequence ID" value="KFK26415"/>
    <property type="gene ID" value="AALP_AA8G245600"/>
</dbReference>
<dbReference type="AlphaFoldDB" id="A0A087G963"/>
<evidence type="ECO:0000313" key="2">
    <source>
        <dbReference type="EMBL" id="KFK26415.1"/>
    </source>
</evidence>
<accession>A0A087G963</accession>